<evidence type="ECO:0000313" key="1">
    <source>
        <dbReference type="EMBL" id="CAH4005094.1"/>
    </source>
</evidence>
<reference evidence="1" key="1">
    <citation type="submission" date="2022-05" db="EMBL/GenBank/DDBJ databases">
        <authorList>
            <person name="Okamura Y."/>
        </authorList>
    </citation>
    <scope>NUCLEOTIDE SEQUENCE</scope>
</reference>
<sequence>MRHQNPTLGPPRFGIVFGSEFPGKCRQMINVHCPNGGARDTLAYSHGHTTYNQLSTVRRSSSWNVETDRPRFIKADLEANALYLRHNLCLPRGCECVVGIKY</sequence>
<dbReference type="EMBL" id="CALOZG010000003">
    <property type="protein sequence ID" value="CAH4005094.1"/>
    <property type="molecule type" value="Genomic_DNA"/>
</dbReference>
<gene>
    <name evidence="1" type="ORF">PIBRA_LOCUS2874</name>
</gene>
<dbReference type="Proteomes" id="UP001152562">
    <property type="component" value="Unassembled WGS sequence"/>
</dbReference>
<proteinExistence type="predicted"/>
<evidence type="ECO:0000313" key="2">
    <source>
        <dbReference type="Proteomes" id="UP001152562"/>
    </source>
</evidence>
<name>A0A9P0T3P5_PIEBR</name>
<accession>A0A9P0T3P5</accession>
<dbReference type="AlphaFoldDB" id="A0A9P0T3P5"/>
<keyword evidence="2" id="KW-1185">Reference proteome</keyword>
<organism evidence="1 2">
    <name type="scientific">Pieris brassicae</name>
    <name type="common">White butterfly</name>
    <name type="synonym">Large white butterfly</name>
    <dbReference type="NCBI Taxonomy" id="7116"/>
    <lineage>
        <taxon>Eukaryota</taxon>
        <taxon>Metazoa</taxon>
        <taxon>Ecdysozoa</taxon>
        <taxon>Arthropoda</taxon>
        <taxon>Hexapoda</taxon>
        <taxon>Insecta</taxon>
        <taxon>Pterygota</taxon>
        <taxon>Neoptera</taxon>
        <taxon>Endopterygota</taxon>
        <taxon>Lepidoptera</taxon>
        <taxon>Glossata</taxon>
        <taxon>Ditrysia</taxon>
        <taxon>Papilionoidea</taxon>
        <taxon>Pieridae</taxon>
        <taxon>Pierinae</taxon>
        <taxon>Pieris</taxon>
    </lineage>
</organism>
<protein>
    <submittedName>
        <fullName evidence="1">Uncharacterized protein</fullName>
    </submittedName>
</protein>
<comment type="caution">
    <text evidence="1">The sequence shown here is derived from an EMBL/GenBank/DDBJ whole genome shotgun (WGS) entry which is preliminary data.</text>
</comment>